<evidence type="ECO:0000313" key="2">
    <source>
        <dbReference type="EMBL" id="TDG38795.1"/>
    </source>
</evidence>
<dbReference type="Proteomes" id="UP000295192">
    <property type="component" value="Unassembled WGS sequence"/>
</dbReference>
<reference evidence="2 3" key="1">
    <citation type="journal article" date="2019" name="J. Hered.">
        <title>An Improved Genome Assembly for Drosophila navojoa, the Basal Species in the mojavensis Cluster.</title>
        <authorList>
            <person name="Vanderlinde T."/>
            <person name="Dupim E.G."/>
            <person name="Nazario-Yepiz N.O."/>
            <person name="Carvalho A.B."/>
        </authorList>
    </citation>
    <scope>NUCLEOTIDE SEQUENCE [LARGE SCALE GENOMIC DNA]</scope>
    <source>
        <strain evidence="2">Navoj_Jal97</strain>
        <tissue evidence="2">Whole organism</tissue>
    </source>
</reference>
<keyword evidence="3" id="KW-1185">Reference proteome</keyword>
<evidence type="ECO:0000313" key="3">
    <source>
        <dbReference type="Proteomes" id="UP000295192"/>
    </source>
</evidence>
<feature type="region of interest" description="Disordered" evidence="1">
    <location>
        <begin position="59"/>
        <end position="83"/>
    </location>
</feature>
<dbReference type="EMBL" id="LSRL02001911">
    <property type="protein sequence ID" value="TDG38795.1"/>
    <property type="molecule type" value="Genomic_DNA"/>
</dbReference>
<protein>
    <submittedName>
        <fullName evidence="2">Uncharacterized protein</fullName>
    </submittedName>
</protein>
<comment type="caution">
    <text evidence="2">The sequence shown here is derived from an EMBL/GenBank/DDBJ whole genome shotgun (WGS) entry which is preliminary data.</text>
</comment>
<proteinExistence type="predicted"/>
<accession>A0A484ATC7</accession>
<evidence type="ECO:0000256" key="1">
    <source>
        <dbReference type="SAM" id="MobiDB-lite"/>
    </source>
</evidence>
<sequence>MMRKLKAFQASFPPTSTALRPSPIMTVSSGTWDNSLSVTLSTSAKGLCVAICHASAPAHNNAGMPENCAQQQEKEEQEQEQEQEQSLFKCSQLFLAFILL</sequence>
<organism evidence="2 3">
    <name type="scientific">Drosophila navojoa</name>
    <name type="common">Fruit fly</name>
    <dbReference type="NCBI Taxonomy" id="7232"/>
    <lineage>
        <taxon>Eukaryota</taxon>
        <taxon>Metazoa</taxon>
        <taxon>Ecdysozoa</taxon>
        <taxon>Arthropoda</taxon>
        <taxon>Hexapoda</taxon>
        <taxon>Insecta</taxon>
        <taxon>Pterygota</taxon>
        <taxon>Neoptera</taxon>
        <taxon>Endopterygota</taxon>
        <taxon>Diptera</taxon>
        <taxon>Brachycera</taxon>
        <taxon>Muscomorpha</taxon>
        <taxon>Ephydroidea</taxon>
        <taxon>Drosophilidae</taxon>
        <taxon>Drosophila</taxon>
    </lineage>
</organism>
<gene>
    <name evidence="2" type="ORF">AWZ03_014783</name>
</gene>
<name>A0A484ATC7_DRONA</name>
<dbReference type="AlphaFoldDB" id="A0A484ATC7"/>